<sequence>MKNLYKKGKVHPSTPSVSHHLSLLPATILTLAAALSDEDKQVLAYLISSCGTSNSKSTSFTGHQKTTLPTDDDHHGDEVSGGNHDPMFECNCFSCYMSFWALWDSSPNRQLIHEIIEAYEEELFQKKKKNSKKKKKEKSKRVCDESKENIDQEKALKDELESEEKNSSAKIEDVQVESEKGAVRKVASFIGEKFWGIWSRD</sequence>
<feature type="region of interest" description="Disordered" evidence="1">
    <location>
        <begin position="153"/>
        <end position="176"/>
    </location>
</feature>
<evidence type="ECO:0000313" key="3">
    <source>
        <dbReference type="Proteomes" id="UP001174677"/>
    </source>
</evidence>
<accession>A0ABQ9M984</accession>
<evidence type="ECO:0000313" key="2">
    <source>
        <dbReference type="EMBL" id="KAJ9176842.1"/>
    </source>
</evidence>
<proteinExistence type="predicted"/>
<feature type="compositionally biased region" description="Polar residues" evidence="1">
    <location>
        <begin position="60"/>
        <end position="69"/>
    </location>
</feature>
<protein>
    <submittedName>
        <fullName evidence="2">Uncharacterized protein</fullName>
    </submittedName>
</protein>
<dbReference type="PANTHER" id="PTHR31903">
    <property type="entry name" value="F12F1.11-RELATED"/>
    <property type="match status" value="1"/>
</dbReference>
<name>A0ABQ9M984_HEVBR</name>
<comment type="caution">
    <text evidence="2">The sequence shown here is derived from an EMBL/GenBank/DDBJ whole genome shotgun (WGS) entry which is preliminary data.</text>
</comment>
<feature type="region of interest" description="Disordered" evidence="1">
    <location>
        <begin position="52"/>
        <end position="80"/>
    </location>
</feature>
<evidence type="ECO:0000256" key="1">
    <source>
        <dbReference type="SAM" id="MobiDB-lite"/>
    </source>
</evidence>
<dbReference type="Proteomes" id="UP001174677">
    <property type="component" value="Chromosome 7"/>
</dbReference>
<gene>
    <name evidence="2" type="ORF">P3X46_012114</name>
</gene>
<dbReference type="PANTHER" id="PTHR31903:SF12">
    <property type="match status" value="1"/>
</dbReference>
<dbReference type="EMBL" id="JARPOI010000007">
    <property type="protein sequence ID" value="KAJ9176842.1"/>
    <property type="molecule type" value="Genomic_DNA"/>
</dbReference>
<keyword evidence="3" id="KW-1185">Reference proteome</keyword>
<reference evidence="2" key="1">
    <citation type="journal article" date="2023" name="Plant Biotechnol. J.">
        <title>Chromosome-level wild Hevea brasiliensis genome provides new tools for genomic-assisted breeding and valuable loci to elevate rubber yield.</title>
        <authorList>
            <person name="Cheng H."/>
            <person name="Song X."/>
            <person name="Hu Y."/>
            <person name="Wu T."/>
            <person name="Yang Q."/>
            <person name="An Z."/>
            <person name="Feng S."/>
            <person name="Deng Z."/>
            <person name="Wu W."/>
            <person name="Zeng X."/>
            <person name="Tu M."/>
            <person name="Wang X."/>
            <person name="Huang H."/>
        </authorList>
    </citation>
    <scope>NUCLEOTIDE SEQUENCE</scope>
    <source>
        <strain evidence="2">MT/VB/25A 57/8</strain>
    </source>
</reference>
<organism evidence="2 3">
    <name type="scientific">Hevea brasiliensis</name>
    <name type="common">Para rubber tree</name>
    <name type="synonym">Siphonia brasiliensis</name>
    <dbReference type="NCBI Taxonomy" id="3981"/>
    <lineage>
        <taxon>Eukaryota</taxon>
        <taxon>Viridiplantae</taxon>
        <taxon>Streptophyta</taxon>
        <taxon>Embryophyta</taxon>
        <taxon>Tracheophyta</taxon>
        <taxon>Spermatophyta</taxon>
        <taxon>Magnoliopsida</taxon>
        <taxon>eudicotyledons</taxon>
        <taxon>Gunneridae</taxon>
        <taxon>Pentapetalae</taxon>
        <taxon>rosids</taxon>
        <taxon>fabids</taxon>
        <taxon>Malpighiales</taxon>
        <taxon>Euphorbiaceae</taxon>
        <taxon>Crotonoideae</taxon>
        <taxon>Micrandreae</taxon>
        <taxon>Hevea</taxon>
    </lineage>
</organism>